<organism evidence="6 7">
    <name type="scientific">Polycladomyces subterraneus</name>
    <dbReference type="NCBI Taxonomy" id="1016997"/>
    <lineage>
        <taxon>Bacteria</taxon>
        <taxon>Bacillati</taxon>
        <taxon>Bacillota</taxon>
        <taxon>Bacilli</taxon>
        <taxon>Bacillales</taxon>
        <taxon>Thermoactinomycetaceae</taxon>
        <taxon>Polycladomyces</taxon>
    </lineage>
</organism>
<feature type="domain" description="HotDog ACOT-type" evidence="5">
    <location>
        <begin position="7"/>
        <end position="118"/>
    </location>
</feature>
<reference evidence="6" key="1">
    <citation type="submission" date="2022-08" db="EMBL/GenBank/DDBJ databases">
        <title>Polycladomyces zharkentsis sp. nov., a novel thermophilic CMC and starch-degrading bacterium isolated from a geothermal spring in Kazakhstan.</title>
        <authorList>
            <person name="Mashzhan A."/>
            <person name="Kistaubaeva A."/>
            <person name="Javier-Lopez R."/>
            <person name="Birkeland N.-K."/>
        </authorList>
    </citation>
    <scope>NUCLEOTIDE SEQUENCE</scope>
    <source>
        <strain evidence="6">KSR 13</strain>
    </source>
</reference>
<comment type="caution">
    <text evidence="6">The sequence shown here is derived from an EMBL/GenBank/DDBJ whole genome shotgun (WGS) entry which is preliminary data.</text>
</comment>
<feature type="region of interest" description="Disordered" evidence="4">
    <location>
        <begin position="123"/>
        <end position="159"/>
    </location>
</feature>
<evidence type="ECO:0000256" key="1">
    <source>
        <dbReference type="ARBA" id="ARBA00010458"/>
    </source>
</evidence>
<feature type="compositionally biased region" description="Basic and acidic residues" evidence="4">
    <location>
        <begin position="144"/>
        <end position="159"/>
    </location>
</feature>
<dbReference type="PROSITE" id="PS51770">
    <property type="entry name" value="HOTDOG_ACOT"/>
    <property type="match status" value="1"/>
</dbReference>
<evidence type="ECO:0000259" key="5">
    <source>
        <dbReference type="PROSITE" id="PS51770"/>
    </source>
</evidence>
<proteinExistence type="inferred from homology"/>
<dbReference type="Pfam" id="PF03061">
    <property type="entry name" value="4HBT"/>
    <property type="match status" value="1"/>
</dbReference>
<comment type="similarity">
    <text evidence="1">Belongs to the acyl coenzyme A hydrolase family.</text>
</comment>
<dbReference type="CDD" id="cd03442">
    <property type="entry name" value="BFIT_BACH"/>
    <property type="match status" value="1"/>
</dbReference>
<dbReference type="InterPro" id="IPR040170">
    <property type="entry name" value="Cytosol_ACT"/>
</dbReference>
<dbReference type="EMBL" id="JANRHH010000033">
    <property type="protein sequence ID" value="MDN4593856.1"/>
    <property type="molecule type" value="Genomic_DNA"/>
</dbReference>
<dbReference type="RefSeq" id="WP_301238554.1">
    <property type="nucleotide sequence ID" value="NZ_JANRHH010000033.1"/>
</dbReference>
<keyword evidence="7" id="KW-1185">Reference proteome</keyword>
<dbReference type="PANTHER" id="PTHR11049">
    <property type="entry name" value="ACYL COENZYME A THIOESTER HYDROLASE"/>
    <property type="match status" value="1"/>
</dbReference>
<dbReference type="InterPro" id="IPR029069">
    <property type="entry name" value="HotDog_dom_sf"/>
</dbReference>
<dbReference type="Proteomes" id="UP001174196">
    <property type="component" value="Unassembled WGS sequence"/>
</dbReference>
<gene>
    <name evidence="6" type="ORF">NWF35_08080</name>
</gene>
<protein>
    <submittedName>
        <fullName evidence="6">Acyl-CoA thioesterase</fullName>
    </submittedName>
</protein>
<dbReference type="PANTHER" id="PTHR11049:SF24">
    <property type="entry name" value="CYTOSOLIC ACYL COENZYME A THIOESTER HYDROLASE"/>
    <property type="match status" value="1"/>
</dbReference>
<dbReference type="InterPro" id="IPR033120">
    <property type="entry name" value="HOTDOG_ACOT"/>
</dbReference>
<dbReference type="InterPro" id="IPR006683">
    <property type="entry name" value="Thioestr_dom"/>
</dbReference>
<dbReference type="Gene3D" id="3.10.129.10">
    <property type="entry name" value="Hotdog Thioesterase"/>
    <property type="match status" value="1"/>
</dbReference>
<evidence type="ECO:0000256" key="3">
    <source>
        <dbReference type="PROSITE-ProRule" id="PRU01106"/>
    </source>
</evidence>
<evidence type="ECO:0000313" key="7">
    <source>
        <dbReference type="Proteomes" id="UP001174196"/>
    </source>
</evidence>
<name>A0ABT8IM44_9BACL</name>
<dbReference type="SUPFAM" id="SSF54637">
    <property type="entry name" value="Thioesterase/thiol ester dehydrase-isomerase"/>
    <property type="match status" value="1"/>
</dbReference>
<accession>A0ABT8IM44</accession>
<keyword evidence="2 3" id="KW-0378">Hydrolase</keyword>
<evidence type="ECO:0000256" key="2">
    <source>
        <dbReference type="ARBA" id="ARBA00022801"/>
    </source>
</evidence>
<sequence length="159" mass="17506">MNGFSVSASRTVKTLLVLPSDTNSYGTIFGGQVLALIDEVAAIAAMRHCKQLVVTASIDSVDFLSPARLGDILTVEAFVTWTGNTSMEVYAEVISENRAGEKNLTTTSFVTMVAIDKEGKPVAVPPVIPETDKEKRLHQSAVQRRQERVERKKRQADWR</sequence>
<evidence type="ECO:0000313" key="6">
    <source>
        <dbReference type="EMBL" id="MDN4593856.1"/>
    </source>
</evidence>
<evidence type="ECO:0000256" key="4">
    <source>
        <dbReference type="SAM" id="MobiDB-lite"/>
    </source>
</evidence>